<proteinExistence type="predicted"/>
<comment type="caution">
    <text evidence="2">The sequence shown here is derived from an EMBL/GenBank/DDBJ whole genome shotgun (WGS) entry which is preliminary data.</text>
</comment>
<feature type="chain" id="PRO_5042012666" description="Secreted protein" evidence="1">
    <location>
        <begin position="27"/>
        <end position="116"/>
    </location>
</feature>
<keyword evidence="3" id="KW-1185">Reference proteome</keyword>
<sequence length="116" mass="13171">MNCTLIFNVILLAIFLIFLSGHLSESAPVDSSNPYQAINSPIDISGQPVRQKRAQNDYFICYPSSVVYGYHNNPNALESHRRSDEFSRRVAPYDSYQALTDRADRERAAYTDSYGK</sequence>
<protein>
    <recommendedName>
        <fullName evidence="4">Secreted protein</fullName>
    </recommendedName>
</protein>
<evidence type="ECO:0000313" key="3">
    <source>
        <dbReference type="Proteomes" id="UP001200034"/>
    </source>
</evidence>
<evidence type="ECO:0000256" key="1">
    <source>
        <dbReference type="SAM" id="SignalP"/>
    </source>
</evidence>
<dbReference type="EMBL" id="JAJJHW010002585">
    <property type="protein sequence ID" value="KAH8370975.1"/>
    <property type="molecule type" value="Genomic_DNA"/>
</dbReference>
<dbReference type="AlphaFoldDB" id="A0AAD4JZU6"/>
<dbReference type="Proteomes" id="UP001200034">
    <property type="component" value="Unassembled WGS sequence"/>
</dbReference>
<feature type="signal peptide" evidence="1">
    <location>
        <begin position="1"/>
        <end position="26"/>
    </location>
</feature>
<name>A0AAD4JZU6_9MUSC</name>
<gene>
    <name evidence="2" type="ORF">KR093_005840</name>
</gene>
<organism evidence="2 3">
    <name type="scientific">Drosophila rubida</name>
    <dbReference type="NCBI Taxonomy" id="30044"/>
    <lineage>
        <taxon>Eukaryota</taxon>
        <taxon>Metazoa</taxon>
        <taxon>Ecdysozoa</taxon>
        <taxon>Arthropoda</taxon>
        <taxon>Hexapoda</taxon>
        <taxon>Insecta</taxon>
        <taxon>Pterygota</taxon>
        <taxon>Neoptera</taxon>
        <taxon>Endopterygota</taxon>
        <taxon>Diptera</taxon>
        <taxon>Brachycera</taxon>
        <taxon>Muscomorpha</taxon>
        <taxon>Ephydroidea</taxon>
        <taxon>Drosophilidae</taxon>
        <taxon>Drosophila</taxon>
    </lineage>
</organism>
<keyword evidence="1" id="KW-0732">Signal</keyword>
<reference evidence="2" key="1">
    <citation type="journal article" date="2021" name="Mol. Ecol. Resour.">
        <title>Phylogenomic analyses of the genus Drosophila reveals genomic signals of climate adaptation.</title>
        <authorList>
            <person name="Li F."/>
            <person name="Rane R.V."/>
            <person name="Luria V."/>
            <person name="Xiong Z."/>
            <person name="Chen J."/>
            <person name="Li Z."/>
            <person name="Catullo R.A."/>
            <person name="Griffin P.C."/>
            <person name="Schiffer M."/>
            <person name="Pearce S."/>
            <person name="Lee S.F."/>
            <person name="McElroy K."/>
            <person name="Stocker A."/>
            <person name="Shirriffs J."/>
            <person name="Cockerell F."/>
            <person name="Coppin C."/>
            <person name="Sgro C.M."/>
            <person name="Karger A."/>
            <person name="Cain J.W."/>
            <person name="Weber J.A."/>
            <person name="Santpere G."/>
            <person name="Kirschner M.W."/>
            <person name="Hoffmann A.A."/>
            <person name="Oakeshott J.G."/>
            <person name="Zhang G."/>
        </authorList>
    </citation>
    <scope>NUCLEOTIDE SEQUENCE</scope>
    <source>
        <strain evidence="2">BGI-SZ-2011g</strain>
    </source>
</reference>
<evidence type="ECO:0000313" key="2">
    <source>
        <dbReference type="EMBL" id="KAH8370975.1"/>
    </source>
</evidence>
<evidence type="ECO:0008006" key="4">
    <source>
        <dbReference type="Google" id="ProtNLM"/>
    </source>
</evidence>
<accession>A0AAD4JZU6</accession>